<sequence length="72" mass="8056">MSIGQNPPALVDLLTREQQQVLADRLAVVLEEGYGEVTITVHRGHVKFVRILSSYDLTPNGENDKLPRKTNN</sequence>
<dbReference type="AlphaFoldDB" id="A0A0F9SWV8"/>
<protein>
    <recommendedName>
        <fullName evidence="2">DUF2292 domain-containing protein</fullName>
    </recommendedName>
</protein>
<accession>A0A0F9SWV8</accession>
<reference evidence="1" key="1">
    <citation type="journal article" date="2015" name="Nature">
        <title>Complex archaea that bridge the gap between prokaryotes and eukaryotes.</title>
        <authorList>
            <person name="Spang A."/>
            <person name="Saw J.H."/>
            <person name="Jorgensen S.L."/>
            <person name="Zaremba-Niedzwiedzka K."/>
            <person name="Martijn J."/>
            <person name="Lind A.E."/>
            <person name="van Eijk R."/>
            <person name="Schleper C."/>
            <person name="Guy L."/>
            <person name="Ettema T.J."/>
        </authorList>
    </citation>
    <scope>NUCLEOTIDE SEQUENCE</scope>
</reference>
<gene>
    <name evidence="1" type="ORF">LCGC14_0400830</name>
</gene>
<dbReference type="EMBL" id="LAZR01000344">
    <property type="protein sequence ID" value="KKN73380.1"/>
    <property type="molecule type" value="Genomic_DNA"/>
</dbReference>
<evidence type="ECO:0008006" key="2">
    <source>
        <dbReference type="Google" id="ProtNLM"/>
    </source>
</evidence>
<name>A0A0F9SWV8_9ZZZZ</name>
<comment type="caution">
    <text evidence="1">The sequence shown here is derived from an EMBL/GenBank/DDBJ whole genome shotgun (WGS) entry which is preliminary data.</text>
</comment>
<proteinExistence type="predicted"/>
<organism evidence="1">
    <name type="scientific">marine sediment metagenome</name>
    <dbReference type="NCBI Taxonomy" id="412755"/>
    <lineage>
        <taxon>unclassified sequences</taxon>
        <taxon>metagenomes</taxon>
        <taxon>ecological metagenomes</taxon>
    </lineage>
</organism>
<evidence type="ECO:0000313" key="1">
    <source>
        <dbReference type="EMBL" id="KKN73380.1"/>
    </source>
</evidence>